<protein>
    <submittedName>
        <fullName evidence="3">DUF302 domain-containing protein</fullName>
    </submittedName>
</protein>
<evidence type="ECO:0000313" key="3">
    <source>
        <dbReference type="EMBL" id="QGR22053.1"/>
    </source>
</evidence>
<name>A0A650CWA5_ACIAM</name>
<organism evidence="3 4">
    <name type="scientific">Acidianus ambivalens</name>
    <name type="common">Desulfurolobus ambivalens</name>
    <dbReference type="NCBI Taxonomy" id="2283"/>
    <lineage>
        <taxon>Archaea</taxon>
        <taxon>Thermoproteota</taxon>
        <taxon>Thermoprotei</taxon>
        <taxon>Sulfolobales</taxon>
        <taxon>Sulfolobaceae</taxon>
        <taxon>Acidianus</taxon>
    </lineage>
</organism>
<dbReference type="GeneID" id="42779795"/>
<evidence type="ECO:0000313" key="5">
    <source>
        <dbReference type="Proteomes" id="UP000474054"/>
    </source>
</evidence>
<keyword evidence="4" id="KW-1185">Reference proteome</keyword>
<feature type="domain" description="DUF302" evidence="1">
    <location>
        <begin position="31"/>
        <end position="90"/>
    </location>
</feature>
<dbReference type="EMBL" id="CP045482">
    <property type="protein sequence ID" value="QGR22053.1"/>
    <property type="molecule type" value="Genomic_DNA"/>
</dbReference>
<dbReference type="PANTHER" id="PTHR38342:SF2">
    <property type="entry name" value="INNER MEMBRANE OR EXPORTED"/>
    <property type="match status" value="1"/>
</dbReference>
<dbReference type="AlphaFoldDB" id="A0A650CWA5"/>
<sequence length="121" mass="13828">MIIKECKFSFEECEKIIKDKIKEVGEIFAEIDHSKNAEKVGLSLPKDKVIIFGNPRAGTLLMQEKIEVSLDLPLRIAIWEKDGKTFIQTKLPSEIAKEYGITHEIIKKMDKAVYYVISSIT</sequence>
<dbReference type="KEGG" id="aamb:D1866_08625"/>
<dbReference type="InterPro" id="IPR035923">
    <property type="entry name" value="TT1751-like_sf"/>
</dbReference>
<accession>A0A650CWA5</accession>
<dbReference type="Pfam" id="PF03625">
    <property type="entry name" value="DUF302"/>
    <property type="match status" value="1"/>
</dbReference>
<dbReference type="InterPro" id="IPR005180">
    <property type="entry name" value="DUF302"/>
</dbReference>
<dbReference type="CDD" id="cd14797">
    <property type="entry name" value="DUF302"/>
    <property type="match status" value="1"/>
</dbReference>
<proteinExistence type="predicted"/>
<evidence type="ECO:0000313" key="2">
    <source>
        <dbReference type="EMBL" id="MQL54221.1"/>
    </source>
</evidence>
<dbReference type="SUPFAM" id="SSF103247">
    <property type="entry name" value="TT1751-like"/>
    <property type="match status" value="1"/>
</dbReference>
<dbReference type="EMBL" id="WHYS01000001">
    <property type="protein sequence ID" value="MQL54221.1"/>
    <property type="molecule type" value="Genomic_DNA"/>
</dbReference>
<evidence type="ECO:0000313" key="4">
    <source>
        <dbReference type="Proteomes" id="UP000426328"/>
    </source>
</evidence>
<gene>
    <name evidence="3" type="ORF">D1866_08625</name>
    <name evidence="2" type="ORF">GFB69_00070</name>
</gene>
<evidence type="ECO:0000259" key="1">
    <source>
        <dbReference type="Pfam" id="PF03625"/>
    </source>
</evidence>
<dbReference type="RefSeq" id="WP_152939112.1">
    <property type="nucleotide sequence ID" value="NZ_CP045482.1"/>
</dbReference>
<reference evidence="2 5" key="1">
    <citation type="submission" date="2019-10" db="EMBL/GenBank/DDBJ databases">
        <title>Comparative genomics of sulfur disproportionating microorganisms.</title>
        <authorList>
            <person name="Ward L.M."/>
            <person name="Bertran E."/>
            <person name="Johnston D."/>
        </authorList>
    </citation>
    <scope>NUCLEOTIDE SEQUENCE [LARGE SCALE GENOMIC DNA]</scope>
    <source>
        <strain evidence="2 5">DSM 3772</strain>
    </source>
</reference>
<dbReference type="Gene3D" id="3.30.310.70">
    <property type="entry name" value="TT1751-like domain"/>
    <property type="match status" value="1"/>
</dbReference>
<dbReference type="Proteomes" id="UP000474054">
    <property type="component" value="Unassembled WGS sequence"/>
</dbReference>
<reference evidence="3 4" key="2">
    <citation type="submission" date="2019-10" db="EMBL/GenBank/DDBJ databases">
        <title>Genome Sequences from Six Type Strain Members of the Archaeal Family Sulfolobaceae: Acidianus ambivalens, Acidianus infernus, Metallosphaera prunae, Stygiolobus azoricus, Sulfolobus metallicus, and Sulfurisphaera ohwakuensis.</title>
        <authorList>
            <person name="Counts J.A."/>
            <person name="Kelly R.M."/>
        </authorList>
    </citation>
    <scope>NUCLEOTIDE SEQUENCE [LARGE SCALE GENOMIC DNA]</scope>
    <source>
        <strain evidence="3 4">LEI 10</strain>
    </source>
</reference>
<dbReference type="Proteomes" id="UP000426328">
    <property type="component" value="Chromosome"/>
</dbReference>
<dbReference type="PANTHER" id="PTHR38342">
    <property type="entry name" value="SLR5037 PROTEIN"/>
    <property type="match status" value="1"/>
</dbReference>